<reference evidence="2 3" key="1">
    <citation type="submission" date="2018-08" db="EMBL/GenBank/DDBJ databases">
        <title>The multiple taxonomic identification of Sphingomonas gilva.</title>
        <authorList>
            <person name="Zhu D."/>
            <person name="Zheng S."/>
        </authorList>
    </citation>
    <scope>NUCLEOTIDE SEQUENCE [LARGE SCALE GENOMIC DNA]</scope>
    <source>
        <strain evidence="2 3">ZDH117</strain>
    </source>
</reference>
<proteinExistence type="predicted"/>
<evidence type="ECO:0000313" key="2">
    <source>
        <dbReference type="EMBL" id="RHW16788.1"/>
    </source>
</evidence>
<name>A0A396RKK2_9SPHN</name>
<accession>A0A396RKK2</accession>
<dbReference type="Proteomes" id="UP000266693">
    <property type="component" value="Unassembled WGS sequence"/>
</dbReference>
<evidence type="ECO:0000313" key="3">
    <source>
        <dbReference type="Proteomes" id="UP000266693"/>
    </source>
</evidence>
<organism evidence="2 3">
    <name type="scientific">Sphingomonas gilva</name>
    <dbReference type="NCBI Taxonomy" id="2305907"/>
    <lineage>
        <taxon>Bacteria</taxon>
        <taxon>Pseudomonadati</taxon>
        <taxon>Pseudomonadota</taxon>
        <taxon>Alphaproteobacteria</taxon>
        <taxon>Sphingomonadales</taxon>
        <taxon>Sphingomonadaceae</taxon>
        <taxon>Sphingomonas</taxon>
    </lineage>
</organism>
<comment type="caution">
    <text evidence="2">The sequence shown here is derived from an EMBL/GenBank/DDBJ whole genome shotgun (WGS) entry which is preliminary data.</text>
</comment>
<gene>
    <name evidence="2" type="ORF">D1610_13755</name>
</gene>
<dbReference type="AlphaFoldDB" id="A0A396RKK2"/>
<keyword evidence="3" id="KW-1185">Reference proteome</keyword>
<protein>
    <submittedName>
        <fullName evidence="2">Uncharacterized protein</fullName>
    </submittedName>
</protein>
<feature type="chain" id="PRO_5017466060" evidence="1">
    <location>
        <begin position="19"/>
        <end position="143"/>
    </location>
</feature>
<dbReference type="RefSeq" id="WP_118864762.1">
    <property type="nucleotide sequence ID" value="NZ_QWLV01000007.1"/>
</dbReference>
<dbReference type="EMBL" id="QWLV01000007">
    <property type="protein sequence ID" value="RHW16788.1"/>
    <property type="molecule type" value="Genomic_DNA"/>
</dbReference>
<keyword evidence="1" id="KW-0732">Signal</keyword>
<dbReference type="OrthoDB" id="66828at2"/>
<feature type="signal peptide" evidence="1">
    <location>
        <begin position="1"/>
        <end position="18"/>
    </location>
</feature>
<sequence length="143" mass="15353">MRWLPLAVWLIIAAPVAAEDDVSRYAAGQVWEYRTRAGEEGSLLKIQQVEQAPRGTVYHISLIGLSFGRGMPHGGELGHMPVSRETLDASVTRLSDSKAEFPDPASGIAAWREAEGGVFTIPVAEIVENILSIIATGAVATKE</sequence>
<evidence type="ECO:0000256" key="1">
    <source>
        <dbReference type="SAM" id="SignalP"/>
    </source>
</evidence>